<evidence type="ECO:0000313" key="2">
    <source>
        <dbReference type="EMBL" id="KAK4117739.1"/>
    </source>
</evidence>
<proteinExistence type="predicted"/>
<feature type="region of interest" description="Disordered" evidence="1">
    <location>
        <begin position="503"/>
        <end position="523"/>
    </location>
</feature>
<accession>A0AAN6TNK1</accession>
<name>A0AAN6TNK1_9PEZI</name>
<dbReference type="GeneID" id="89934811"/>
<reference evidence="2" key="1">
    <citation type="journal article" date="2023" name="Mol. Phylogenet. Evol.">
        <title>Genome-scale phylogeny and comparative genomics of the fungal order Sordariales.</title>
        <authorList>
            <person name="Hensen N."/>
            <person name="Bonometti L."/>
            <person name="Westerberg I."/>
            <person name="Brannstrom I.O."/>
            <person name="Guillou S."/>
            <person name="Cros-Aarteil S."/>
            <person name="Calhoun S."/>
            <person name="Haridas S."/>
            <person name="Kuo A."/>
            <person name="Mondo S."/>
            <person name="Pangilinan J."/>
            <person name="Riley R."/>
            <person name="LaButti K."/>
            <person name="Andreopoulos B."/>
            <person name="Lipzen A."/>
            <person name="Chen C."/>
            <person name="Yan M."/>
            <person name="Daum C."/>
            <person name="Ng V."/>
            <person name="Clum A."/>
            <person name="Steindorff A."/>
            <person name="Ohm R.A."/>
            <person name="Martin F."/>
            <person name="Silar P."/>
            <person name="Natvig D.O."/>
            <person name="Lalanne C."/>
            <person name="Gautier V."/>
            <person name="Ament-Velasquez S.L."/>
            <person name="Kruys A."/>
            <person name="Hutchinson M.I."/>
            <person name="Powell A.J."/>
            <person name="Barry K."/>
            <person name="Miller A.N."/>
            <person name="Grigoriev I.V."/>
            <person name="Debuchy R."/>
            <person name="Gladieux P."/>
            <person name="Hiltunen Thoren M."/>
            <person name="Johannesson H."/>
        </authorList>
    </citation>
    <scope>NUCLEOTIDE SEQUENCE</scope>
    <source>
        <strain evidence="2">CBS 508.74</strain>
    </source>
</reference>
<evidence type="ECO:0000256" key="1">
    <source>
        <dbReference type="SAM" id="MobiDB-lite"/>
    </source>
</evidence>
<organism evidence="2 3">
    <name type="scientific">Canariomyces notabilis</name>
    <dbReference type="NCBI Taxonomy" id="2074819"/>
    <lineage>
        <taxon>Eukaryota</taxon>
        <taxon>Fungi</taxon>
        <taxon>Dikarya</taxon>
        <taxon>Ascomycota</taxon>
        <taxon>Pezizomycotina</taxon>
        <taxon>Sordariomycetes</taxon>
        <taxon>Sordariomycetidae</taxon>
        <taxon>Sordariales</taxon>
        <taxon>Chaetomiaceae</taxon>
        <taxon>Canariomyces</taxon>
    </lineage>
</organism>
<keyword evidence="3" id="KW-1185">Reference proteome</keyword>
<feature type="compositionally biased region" description="Polar residues" evidence="1">
    <location>
        <begin position="99"/>
        <end position="108"/>
    </location>
</feature>
<dbReference type="RefSeq" id="XP_064675309.1">
    <property type="nucleotide sequence ID" value="XM_064810686.1"/>
</dbReference>
<evidence type="ECO:0008006" key="4">
    <source>
        <dbReference type="Google" id="ProtNLM"/>
    </source>
</evidence>
<feature type="non-terminal residue" evidence="2">
    <location>
        <position position="1"/>
    </location>
</feature>
<dbReference type="AlphaFoldDB" id="A0AAN6TNK1"/>
<sequence>SLRVADPSDFAHVWETSLVSLLTKVFQQHCMSDYAVDVHNFPELSNDSVPRVIYVTLPDNTAADVAHQLEQTIRSEVARAVPSRFSPLYLRFRKGSLQRSTQPSSSKASRGWWGEKEKGERDHVCPPKNASYQATPVMGMSIGPAHVCVAASLGGFVRVGSELYAMSAFHAFESSLQTCHLRVCHPADPDLPGIVSENPRVRPYSIGNLAMWAPQGTLRPSLIFQGTNLPEDSTMVEMDWCLIGPAAEGRNFVPVPSFQMNRVVAVQSTAAVEGNTEVYAMARTSGYSLGFTSDTPGLLRYSGRLQREWTVRQYSPFKRPKESVVSAPWQTLKQWVTSGIGVPGDSGAWLVRRPDNALIGFIWGRNHDCGNPLERVRLTYFTPMIDILADIKQNHTTEEEVALPAYSTRDLGRVPEVRHPREAVQRDMSQDPWSVLGSSAIQENRRVEAHLIRSHFVGGGVPASGTILHYRQGIDAHQAPTSSFGGEDSTTGLPDLIESVAAGAAGQTTPPRSEGDGSVSRLGSQGELLLGMGLGVSNDPSLPELSASSSIRSGTSLADETCEEASRENGVRIADEGDIEDNATAIVDEPIRSKACFPPAF</sequence>
<reference evidence="2" key="2">
    <citation type="submission" date="2023-05" db="EMBL/GenBank/DDBJ databases">
        <authorList>
            <consortium name="Lawrence Berkeley National Laboratory"/>
            <person name="Steindorff A."/>
            <person name="Hensen N."/>
            <person name="Bonometti L."/>
            <person name="Westerberg I."/>
            <person name="Brannstrom I.O."/>
            <person name="Guillou S."/>
            <person name="Cros-Aarteil S."/>
            <person name="Calhoun S."/>
            <person name="Haridas S."/>
            <person name="Kuo A."/>
            <person name="Mondo S."/>
            <person name="Pangilinan J."/>
            <person name="Riley R."/>
            <person name="Labutti K."/>
            <person name="Andreopoulos B."/>
            <person name="Lipzen A."/>
            <person name="Chen C."/>
            <person name="Yanf M."/>
            <person name="Daum C."/>
            <person name="Ng V."/>
            <person name="Clum A."/>
            <person name="Ohm R."/>
            <person name="Martin F."/>
            <person name="Silar P."/>
            <person name="Natvig D."/>
            <person name="Lalanne C."/>
            <person name="Gautier V."/>
            <person name="Ament-Velasquez S.L."/>
            <person name="Kruys A."/>
            <person name="Hutchinson M.I."/>
            <person name="Powell A.J."/>
            <person name="Barry K."/>
            <person name="Miller A.N."/>
            <person name="Grigoriev I.V."/>
            <person name="Debuchy R."/>
            <person name="Gladieux P."/>
            <person name="Thoren M.H."/>
            <person name="Johannesson H."/>
        </authorList>
    </citation>
    <scope>NUCLEOTIDE SEQUENCE</scope>
    <source>
        <strain evidence="2">CBS 508.74</strain>
    </source>
</reference>
<feature type="region of interest" description="Disordered" evidence="1">
    <location>
        <begin position="99"/>
        <end position="127"/>
    </location>
</feature>
<dbReference type="Proteomes" id="UP001302812">
    <property type="component" value="Unassembled WGS sequence"/>
</dbReference>
<protein>
    <recommendedName>
        <fullName evidence="4">Serine protease</fullName>
    </recommendedName>
</protein>
<feature type="compositionally biased region" description="Basic and acidic residues" evidence="1">
    <location>
        <begin position="113"/>
        <end position="125"/>
    </location>
</feature>
<gene>
    <name evidence="2" type="ORF">N656DRAFT_695335</name>
</gene>
<evidence type="ECO:0000313" key="3">
    <source>
        <dbReference type="Proteomes" id="UP001302812"/>
    </source>
</evidence>
<comment type="caution">
    <text evidence="2">The sequence shown here is derived from an EMBL/GenBank/DDBJ whole genome shotgun (WGS) entry which is preliminary data.</text>
</comment>
<feature type="non-terminal residue" evidence="2">
    <location>
        <position position="601"/>
    </location>
</feature>
<dbReference type="EMBL" id="MU853332">
    <property type="protein sequence ID" value="KAK4117739.1"/>
    <property type="molecule type" value="Genomic_DNA"/>
</dbReference>